<dbReference type="GO" id="GO:0070929">
    <property type="term" value="P:trans-translation"/>
    <property type="evidence" value="ECO:0007669"/>
    <property type="project" value="UniProtKB-UniRule"/>
</dbReference>
<dbReference type="HAMAP" id="MF_00023">
    <property type="entry name" value="SmpB"/>
    <property type="match status" value="1"/>
</dbReference>
<comment type="subcellular location">
    <subcellularLocation>
        <location evidence="3">Cytoplasm</location>
    </subcellularLocation>
    <text evidence="3">The tmRNA-SmpB complex associates with stalled 70S ribosomes.</text>
</comment>
<sequence>MKDIRISNRQAYYHYFIEDKYTAGIVLLGTEVKSVREARVSFNDSFCFFDKGEIWLRGLYIAEYKLGTSNNHVAVHDRKLLLTKREIKRIQAALKEKGLTLVPLQIFVNERNLVKVEVGLAKGKKIYDKRETIKQRDNAKEMKRYLKK</sequence>
<dbReference type="CDD" id="cd09294">
    <property type="entry name" value="SmpB"/>
    <property type="match status" value="1"/>
</dbReference>
<dbReference type="NCBIfam" id="TIGR00086">
    <property type="entry name" value="smpB"/>
    <property type="match status" value="1"/>
</dbReference>
<protein>
    <recommendedName>
        <fullName evidence="3">SsrA-binding protein</fullName>
    </recommendedName>
    <alternativeName>
        <fullName evidence="3">Small protein B</fullName>
    </alternativeName>
</protein>
<dbReference type="SUPFAM" id="SSF74982">
    <property type="entry name" value="Small protein B (SmpB)"/>
    <property type="match status" value="1"/>
</dbReference>
<dbReference type="PROSITE" id="PS01317">
    <property type="entry name" value="SSRP"/>
    <property type="match status" value="1"/>
</dbReference>
<evidence type="ECO:0000256" key="2">
    <source>
        <dbReference type="ARBA" id="ARBA00022884"/>
    </source>
</evidence>
<evidence type="ECO:0000313" key="5">
    <source>
        <dbReference type="Proteomes" id="UP001209317"/>
    </source>
</evidence>
<dbReference type="InterPro" id="IPR023620">
    <property type="entry name" value="SmpB"/>
</dbReference>
<dbReference type="InterPro" id="IPR000037">
    <property type="entry name" value="SsrA-bd_prot"/>
</dbReference>
<gene>
    <name evidence="3 4" type="primary">smpB</name>
    <name evidence="4" type="ORF">OD355_09960</name>
</gene>
<proteinExistence type="inferred from homology"/>
<dbReference type="EMBL" id="JAOTPL010000014">
    <property type="protein sequence ID" value="MCU7694838.1"/>
    <property type="molecule type" value="Genomic_DNA"/>
</dbReference>
<dbReference type="NCBIfam" id="NF003843">
    <property type="entry name" value="PRK05422.1"/>
    <property type="match status" value="1"/>
</dbReference>
<dbReference type="GO" id="GO:0003723">
    <property type="term" value="F:RNA binding"/>
    <property type="evidence" value="ECO:0007669"/>
    <property type="project" value="UniProtKB-UniRule"/>
</dbReference>
<accession>A0AAE3IPS1</accession>
<organism evidence="4 5">
    <name type="scientific">Haoranjiania flava</name>
    <dbReference type="NCBI Taxonomy" id="1856322"/>
    <lineage>
        <taxon>Bacteria</taxon>
        <taxon>Pseudomonadati</taxon>
        <taxon>Bacteroidota</taxon>
        <taxon>Chitinophagia</taxon>
        <taxon>Chitinophagales</taxon>
        <taxon>Chitinophagaceae</taxon>
        <taxon>Haoranjiania</taxon>
    </lineage>
</organism>
<evidence type="ECO:0000256" key="3">
    <source>
        <dbReference type="HAMAP-Rule" id="MF_00023"/>
    </source>
</evidence>
<dbReference type="PANTHER" id="PTHR30308">
    <property type="entry name" value="TMRNA-BINDING COMPONENT OF TRANS-TRANSLATION TAGGING COMPLEX"/>
    <property type="match status" value="1"/>
</dbReference>
<dbReference type="Pfam" id="PF01668">
    <property type="entry name" value="SmpB"/>
    <property type="match status" value="1"/>
</dbReference>
<keyword evidence="1 3" id="KW-0963">Cytoplasm</keyword>
<dbReference type="RefSeq" id="WP_263038323.1">
    <property type="nucleotide sequence ID" value="NZ_JAOTPL010000014.1"/>
</dbReference>
<comment type="caution">
    <text evidence="4">The sequence shown here is derived from an EMBL/GenBank/DDBJ whole genome shotgun (WGS) entry which is preliminary data.</text>
</comment>
<dbReference type="AlphaFoldDB" id="A0AAE3IPS1"/>
<name>A0AAE3IPS1_9BACT</name>
<dbReference type="Gene3D" id="2.40.280.10">
    <property type="match status" value="1"/>
</dbReference>
<dbReference type="InterPro" id="IPR020081">
    <property type="entry name" value="SsrA-bd_prot_CS"/>
</dbReference>
<comment type="similarity">
    <text evidence="3">Belongs to the SmpB family.</text>
</comment>
<dbReference type="Proteomes" id="UP001209317">
    <property type="component" value="Unassembled WGS sequence"/>
</dbReference>
<evidence type="ECO:0000313" key="4">
    <source>
        <dbReference type="EMBL" id="MCU7694838.1"/>
    </source>
</evidence>
<dbReference type="GO" id="GO:0070930">
    <property type="term" value="P:trans-translation-dependent protein tagging"/>
    <property type="evidence" value="ECO:0007669"/>
    <property type="project" value="TreeGrafter"/>
</dbReference>
<dbReference type="GO" id="GO:0005829">
    <property type="term" value="C:cytosol"/>
    <property type="evidence" value="ECO:0007669"/>
    <property type="project" value="TreeGrafter"/>
</dbReference>
<reference evidence="4" key="1">
    <citation type="submission" date="2022-10" db="EMBL/GenBank/DDBJ databases">
        <authorList>
            <person name="Kim H.S."/>
            <person name="Kim J.-S."/>
            <person name="Suh M.K."/>
            <person name="Eom M.K."/>
            <person name="Lee J.-S."/>
        </authorList>
    </citation>
    <scope>NUCLEOTIDE SEQUENCE</scope>
    <source>
        <strain evidence="4">LIP-5</strain>
    </source>
</reference>
<comment type="function">
    <text evidence="3">Required for rescue of stalled ribosomes mediated by trans-translation. Binds to transfer-messenger RNA (tmRNA), required for stable association of tmRNA with ribosomes. tmRNA and SmpB together mimic tRNA shape, replacing the anticodon stem-loop with SmpB. tmRNA is encoded by the ssrA gene; the 2 termini fold to resemble tRNA(Ala) and it encodes a 'tag peptide', a short internal open reading frame. During trans-translation Ala-aminoacylated tmRNA acts like a tRNA, entering the A-site of stalled ribosomes, displacing the stalled mRNA. The ribosome then switches to translate the ORF on the tmRNA; the nascent peptide is terminated with the 'tag peptide' encoded by the tmRNA and targeted for degradation. The ribosome is freed to recommence translation, which seems to be the essential function of trans-translation.</text>
</comment>
<keyword evidence="5" id="KW-1185">Reference proteome</keyword>
<dbReference type="PANTHER" id="PTHR30308:SF2">
    <property type="entry name" value="SSRA-BINDING PROTEIN"/>
    <property type="match status" value="1"/>
</dbReference>
<keyword evidence="2 3" id="KW-0694">RNA-binding</keyword>
<evidence type="ECO:0000256" key="1">
    <source>
        <dbReference type="ARBA" id="ARBA00022490"/>
    </source>
</evidence>